<dbReference type="PIRSF" id="PIRSF002741">
    <property type="entry name" value="MppA"/>
    <property type="match status" value="1"/>
</dbReference>
<dbReference type="PATRIC" id="fig|999408.3.peg.5053"/>
<dbReference type="InterPro" id="IPR039424">
    <property type="entry name" value="SBP_5"/>
</dbReference>
<evidence type="ECO:0000256" key="2">
    <source>
        <dbReference type="ARBA" id="ARBA00005695"/>
    </source>
</evidence>
<name>A0A0E2HHR6_9FIRM</name>
<evidence type="ECO:0000256" key="3">
    <source>
        <dbReference type="ARBA" id="ARBA00022448"/>
    </source>
</evidence>
<dbReference type="EMBL" id="AGYR01000056">
    <property type="protein sequence ID" value="ENZ08937.1"/>
    <property type="molecule type" value="Genomic_DNA"/>
</dbReference>
<feature type="chain" id="PRO_5038334469" description="Solute-binding protein family 5 domain-containing protein" evidence="6">
    <location>
        <begin position="20"/>
        <end position="555"/>
    </location>
</feature>
<dbReference type="GO" id="GO:1904680">
    <property type="term" value="F:peptide transmembrane transporter activity"/>
    <property type="evidence" value="ECO:0007669"/>
    <property type="project" value="TreeGrafter"/>
</dbReference>
<comment type="subcellular location">
    <subcellularLocation>
        <location evidence="1">Cell envelope</location>
    </subcellularLocation>
</comment>
<dbReference type="Proteomes" id="UP000013085">
    <property type="component" value="Unassembled WGS sequence"/>
</dbReference>
<keyword evidence="3" id="KW-0813">Transport</keyword>
<feature type="region of interest" description="Disordered" evidence="5">
    <location>
        <begin position="23"/>
        <end position="44"/>
    </location>
</feature>
<dbReference type="RefSeq" id="WP_002594444.1">
    <property type="nucleotide sequence ID" value="NZ_KB850988.1"/>
</dbReference>
<evidence type="ECO:0000256" key="1">
    <source>
        <dbReference type="ARBA" id="ARBA00004196"/>
    </source>
</evidence>
<dbReference type="PANTHER" id="PTHR30290:SF10">
    <property type="entry name" value="PERIPLASMIC OLIGOPEPTIDE-BINDING PROTEIN-RELATED"/>
    <property type="match status" value="1"/>
</dbReference>
<dbReference type="SUPFAM" id="SSF53850">
    <property type="entry name" value="Periplasmic binding protein-like II"/>
    <property type="match status" value="1"/>
</dbReference>
<reference evidence="8 9" key="1">
    <citation type="submission" date="2013-01" db="EMBL/GenBank/DDBJ databases">
        <title>The Genome Sequence of Clostridium clostridioforme 90A8.</title>
        <authorList>
            <consortium name="The Broad Institute Genome Sequencing Platform"/>
            <person name="Earl A."/>
            <person name="Ward D."/>
            <person name="Feldgarden M."/>
            <person name="Gevers D."/>
            <person name="Courvalin P."/>
            <person name="Lambert T."/>
            <person name="Walker B."/>
            <person name="Young S.K."/>
            <person name="Zeng Q."/>
            <person name="Gargeya S."/>
            <person name="Fitzgerald M."/>
            <person name="Haas B."/>
            <person name="Abouelleil A."/>
            <person name="Alvarado L."/>
            <person name="Arachchi H.M."/>
            <person name="Berlin A.M."/>
            <person name="Chapman S.B."/>
            <person name="Dewar J."/>
            <person name="Goldberg J."/>
            <person name="Griggs A."/>
            <person name="Gujja S."/>
            <person name="Hansen M."/>
            <person name="Howarth C."/>
            <person name="Imamovic A."/>
            <person name="Larimer J."/>
            <person name="McCowan C."/>
            <person name="Murphy C."/>
            <person name="Neiman D."/>
            <person name="Pearson M."/>
            <person name="Priest M."/>
            <person name="Roberts A."/>
            <person name="Saif S."/>
            <person name="Shea T."/>
            <person name="Sisk P."/>
            <person name="Sykes S."/>
            <person name="Wortman J."/>
            <person name="Nusbaum C."/>
            <person name="Birren B."/>
        </authorList>
    </citation>
    <scope>NUCLEOTIDE SEQUENCE [LARGE SCALE GENOMIC DNA]</scope>
    <source>
        <strain evidence="8 9">90A8</strain>
    </source>
</reference>
<dbReference type="HOGENOM" id="CLU_017028_0_3_9"/>
<dbReference type="PROSITE" id="PS51257">
    <property type="entry name" value="PROKAR_LIPOPROTEIN"/>
    <property type="match status" value="1"/>
</dbReference>
<dbReference type="InterPro" id="IPR000914">
    <property type="entry name" value="SBP_5_dom"/>
</dbReference>
<feature type="signal peptide" evidence="6">
    <location>
        <begin position="1"/>
        <end position="19"/>
    </location>
</feature>
<dbReference type="FunFam" id="3.90.76.10:FF:000001">
    <property type="entry name" value="Oligopeptide ABC transporter substrate-binding protein"/>
    <property type="match status" value="1"/>
</dbReference>
<dbReference type="CDD" id="cd08504">
    <property type="entry name" value="PBP2_OppA"/>
    <property type="match status" value="1"/>
</dbReference>
<gene>
    <name evidence="8" type="ORF">HMPREF1090_04700</name>
</gene>
<evidence type="ECO:0000313" key="8">
    <source>
        <dbReference type="EMBL" id="ENZ08937.1"/>
    </source>
</evidence>
<dbReference type="Gene3D" id="3.40.190.10">
    <property type="entry name" value="Periplasmic binding protein-like II"/>
    <property type="match status" value="1"/>
</dbReference>
<accession>A0A0E2HHR6</accession>
<dbReference type="FunFam" id="3.10.105.10:FF:000001">
    <property type="entry name" value="Oligopeptide ABC transporter, oligopeptide-binding protein"/>
    <property type="match status" value="1"/>
</dbReference>
<dbReference type="Gene3D" id="3.90.76.10">
    <property type="entry name" value="Dipeptide-binding Protein, Domain 1"/>
    <property type="match status" value="1"/>
</dbReference>
<organism evidence="8 9">
    <name type="scientific">[Clostridium] clostridioforme 90A8</name>
    <dbReference type="NCBI Taxonomy" id="999408"/>
    <lineage>
        <taxon>Bacteria</taxon>
        <taxon>Bacillati</taxon>
        <taxon>Bacillota</taxon>
        <taxon>Clostridia</taxon>
        <taxon>Lachnospirales</taxon>
        <taxon>Lachnospiraceae</taxon>
        <taxon>Enterocloster</taxon>
    </lineage>
</organism>
<keyword evidence="4 6" id="KW-0732">Signal</keyword>
<protein>
    <recommendedName>
        <fullName evidence="7">Solute-binding protein family 5 domain-containing protein</fullName>
    </recommendedName>
</protein>
<proteinExistence type="inferred from homology"/>
<dbReference type="GeneID" id="57960691"/>
<dbReference type="GO" id="GO:0043190">
    <property type="term" value="C:ATP-binding cassette (ABC) transporter complex"/>
    <property type="evidence" value="ECO:0007669"/>
    <property type="project" value="InterPro"/>
</dbReference>
<feature type="domain" description="Solute-binding protein family 5" evidence="7">
    <location>
        <begin position="95"/>
        <end position="472"/>
    </location>
</feature>
<evidence type="ECO:0000256" key="4">
    <source>
        <dbReference type="ARBA" id="ARBA00022729"/>
    </source>
</evidence>
<dbReference type="GO" id="GO:0030288">
    <property type="term" value="C:outer membrane-bounded periplasmic space"/>
    <property type="evidence" value="ECO:0007669"/>
    <property type="project" value="UniProtKB-ARBA"/>
</dbReference>
<dbReference type="Pfam" id="PF00496">
    <property type="entry name" value="SBP_bac_5"/>
    <property type="match status" value="1"/>
</dbReference>
<dbReference type="InterPro" id="IPR030678">
    <property type="entry name" value="Peptide/Ni-bd"/>
</dbReference>
<evidence type="ECO:0000256" key="5">
    <source>
        <dbReference type="SAM" id="MobiDB-lite"/>
    </source>
</evidence>
<evidence type="ECO:0000313" key="9">
    <source>
        <dbReference type="Proteomes" id="UP000013085"/>
    </source>
</evidence>
<dbReference type="Gene3D" id="3.10.105.10">
    <property type="entry name" value="Dipeptide-binding Protein, Domain 3"/>
    <property type="match status" value="1"/>
</dbReference>
<dbReference type="PANTHER" id="PTHR30290">
    <property type="entry name" value="PERIPLASMIC BINDING COMPONENT OF ABC TRANSPORTER"/>
    <property type="match status" value="1"/>
</dbReference>
<sequence>MKKKLSLLLCAALAATTLAGCGGTQSSPAGSDAGTEVSADAAAGSKEGEKILTYAVMEEPETLDPTLNNYSTSSTFLQNMFCGLFQLEADGSLSNAMCDTYEVSEDGLTYTFTLKDGLKWSDGSDLTAGDFEYSWKRVLNPDTASPAAWELHYLKGGEEYNTQGGSVQDVGVKALDDKTLEVTLKAPTPYFLYLTASSNFFPVKQDVVEGQEPWTKSADTYVCNGAFTLEKINPQSSYVLKKNSNYYAADSVKLDGVEIVIIQSPESALSAYNAGEIDAMGDNLVTSQAIDQYGNTEELKGYDKIGTRYYDFNCSREYLSNPDVRRALAMAIDRRTICESIVPSKPEPAYGFVPYGIPYEGSSDDFRTVSGDLIKEDVEAAKKLLADAGYPNGEGLPVLTFIVTNTKENKDIAQVIQSMWKDNLGVQADIVTFESKVYWDEQKAGNFDVCFDGWTGDYLDPDTNLNCFTQARAYNQNRWSGDNAMKYDSMIEECRNLADNSKRMEIFKEAESILMDEMPIIPLYYLNAVVLAKPDVTGLLKNANGHTLFRNADKL</sequence>
<dbReference type="AlphaFoldDB" id="A0A0E2HHR6"/>
<comment type="similarity">
    <text evidence="2">Belongs to the bacterial solute-binding protein 5 family.</text>
</comment>
<evidence type="ECO:0000259" key="7">
    <source>
        <dbReference type="Pfam" id="PF00496"/>
    </source>
</evidence>
<dbReference type="GO" id="GO:0015833">
    <property type="term" value="P:peptide transport"/>
    <property type="evidence" value="ECO:0007669"/>
    <property type="project" value="TreeGrafter"/>
</dbReference>
<comment type="caution">
    <text evidence="8">The sequence shown here is derived from an EMBL/GenBank/DDBJ whole genome shotgun (WGS) entry which is preliminary data.</text>
</comment>
<evidence type="ECO:0000256" key="6">
    <source>
        <dbReference type="SAM" id="SignalP"/>
    </source>
</evidence>